<gene>
    <name evidence="1" type="ORF">Patl1_26021</name>
</gene>
<dbReference type="Proteomes" id="UP001164250">
    <property type="component" value="Chromosome 7"/>
</dbReference>
<evidence type="ECO:0000313" key="1">
    <source>
        <dbReference type="EMBL" id="KAJ0093386.1"/>
    </source>
</evidence>
<protein>
    <submittedName>
        <fullName evidence="1">Uncharacterized protein</fullName>
    </submittedName>
</protein>
<proteinExistence type="predicted"/>
<dbReference type="EMBL" id="CM047903">
    <property type="protein sequence ID" value="KAJ0093386.1"/>
    <property type="molecule type" value="Genomic_DNA"/>
</dbReference>
<name>A0ACC1B365_9ROSI</name>
<reference evidence="2" key="1">
    <citation type="journal article" date="2023" name="G3 (Bethesda)">
        <title>Genome assembly and association tests identify interacting loci associated with vigor, precocity, and sex in interspecific pistachio rootstocks.</title>
        <authorList>
            <person name="Palmer W."/>
            <person name="Jacygrad E."/>
            <person name="Sagayaradj S."/>
            <person name="Cavanaugh K."/>
            <person name="Han R."/>
            <person name="Bertier L."/>
            <person name="Beede B."/>
            <person name="Kafkas S."/>
            <person name="Golino D."/>
            <person name="Preece J."/>
            <person name="Michelmore R."/>
        </authorList>
    </citation>
    <scope>NUCLEOTIDE SEQUENCE [LARGE SCALE GENOMIC DNA]</scope>
</reference>
<evidence type="ECO:0000313" key="2">
    <source>
        <dbReference type="Proteomes" id="UP001164250"/>
    </source>
</evidence>
<comment type="caution">
    <text evidence="1">The sequence shown here is derived from an EMBL/GenBank/DDBJ whole genome shotgun (WGS) entry which is preliminary data.</text>
</comment>
<accession>A0ACC1B365</accession>
<sequence length="358" mass="40429">MGEASTFAPTPHSIWEEIEQSESYLVSSMYDEAASLSSSILDRLRDNYNVSNQTLYDIMESAGMVFVQSLKELGRASDIMTELKQFFVSVTHVPVQVLLTGACLQISEESYVGVREFLEDFLSKWSYEDEKHYIIIDAEKKVDPTEGCDGHSVLGIDQYCEVAEMYAVTLLGTVLNDVDLAISWIEKASLPEEKRQVILRRLHSRYSLKATDVSQGSSLLSEDFHEVHSSSLKKLNVSERSSKALNANYLPSGENVTKQALLKFSRQTYPCFLWFRAITLKFGNVRMVISNWNVAFGCLIVLAYYLFRRKQASMKRTVGRRLLSVKKALVDLWQLAFSYQVNPLAAVQPLPAATRGGR</sequence>
<organism evidence="1 2">
    <name type="scientific">Pistacia atlantica</name>
    <dbReference type="NCBI Taxonomy" id="434234"/>
    <lineage>
        <taxon>Eukaryota</taxon>
        <taxon>Viridiplantae</taxon>
        <taxon>Streptophyta</taxon>
        <taxon>Embryophyta</taxon>
        <taxon>Tracheophyta</taxon>
        <taxon>Spermatophyta</taxon>
        <taxon>Magnoliopsida</taxon>
        <taxon>eudicotyledons</taxon>
        <taxon>Gunneridae</taxon>
        <taxon>Pentapetalae</taxon>
        <taxon>rosids</taxon>
        <taxon>malvids</taxon>
        <taxon>Sapindales</taxon>
        <taxon>Anacardiaceae</taxon>
        <taxon>Pistacia</taxon>
    </lineage>
</organism>
<keyword evidence="2" id="KW-1185">Reference proteome</keyword>